<dbReference type="EMBL" id="CADCUW010000247">
    <property type="protein sequence ID" value="CAA9411836.1"/>
    <property type="molecule type" value="Genomic_DNA"/>
</dbReference>
<protein>
    <submittedName>
        <fullName evidence="1">Uncharacterized protein</fullName>
    </submittedName>
</protein>
<reference evidence="1" key="1">
    <citation type="submission" date="2020-02" db="EMBL/GenBank/DDBJ databases">
        <authorList>
            <person name="Meier V. D."/>
        </authorList>
    </citation>
    <scope>NUCLEOTIDE SEQUENCE</scope>
    <source>
        <strain evidence="1">AVDCRST_MAG01</strain>
    </source>
</reference>
<proteinExistence type="predicted"/>
<evidence type="ECO:0000313" key="1">
    <source>
        <dbReference type="EMBL" id="CAA9411836.1"/>
    </source>
</evidence>
<sequence>GARRPEQHADEPLLRERCLRERGLRRVQGAPRPQV</sequence>
<gene>
    <name evidence="1" type="ORF">AVDCRST_MAG01-01-1663</name>
</gene>
<feature type="non-terminal residue" evidence="1">
    <location>
        <position position="1"/>
    </location>
</feature>
<name>A0A6J4PEX9_9ACTN</name>
<feature type="non-terminal residue" evidence="1">
    <location>
        <position position="35"/>
    </location>
</feature>
<organism evidence="1">
    <name type="scientific">uncultured Rubrobacteraceae bacterium</name>
    <dbReference type="NCBI Taxonomy" id="349277"/>
    <lineage>
        <taxon>Bacteria</taxon>
        <taxon>Bacillati</taxon>
        <taxon>Actinomycetota</taxon>
        <taxon>Rubrobacteria</taxon>
        <taxon>Rubrobacterales</taxon>
        <taxon>Rubrobacteraceae</taxon>
        <taxon>environmental samples</taxon>
    </lineage>
</organism>
<accession>A0A6J4PEX9</accession>
<dbReference type="AlphaFoldDB" id="A0A6J4PEX9"/>